<dbReference type="GO" id="GO:0070490">
    <property type="term" value="P:protein pupylation"/>
    <property type="evidence" value="ECO:0007669"/>
    <property type="project" value="UniProtKB-UniRule"/>
</dbReference>
<evidence type="ECO:0000256" key="5">
    <source>
        <dbReference type="ARBA" id="ARBA00022840"/>
    </source>
</evidence>
<dbReference type="OrthoDB" id="9760627at2"/>
<dbReference type="GO" id="GO:0010498">
    <property type="term" value="P:proteasomal protein catabolic process"/>
    <property type="evidence" value="ECO:0007669"/>
    <property type="project" value="UniProtKB-UniRule"/>
</dbReference>
<evidence type="ECO:0000256" key="2">
    <source>
        <dbReference type="ARBA" id="ARBA00022723"/>
    </source>
</evidence>
<dbReference type="InterPro" id="IPR004347">
    <property type="entry name" value="Pup_ligase/deamidase"/>
</dbReference>
<dbReference type="KEGG" id="cmq:B840_06270"/>
<keyword evidence="11" id="KW-1185">Reference proteome</keyword>
<comment type="catalytic activity">
    <reaction evidence="7">
        <text>ATP + [prokaryotic ubiquitin-like protein]-L-glutamate + [protein]-L-lysine = ADP + phosphate + N(6)-([prokaryotic ubiquitin-like protein]-gamma-L-glutamyl)-[protein]-L-lysine.</text>
        <dbReference type="EC" id="6.3.1.19"/>
    </reaction>
</comment>
<name>A0A0B6TTI1_9CORY</name>
<keyword evidence="1 7" id="KW-0436">Ligase</keyword>
<feature type="binding site" evidence="7">
    <location>
        <position position="435"/>
    </location>
    <ligand>
        <name>ATP</name>
        <dbReference type="ChEBI" id="CHEBI:30616"/>
    </ligand>
</feature>
<evidence type="ECO:0000256" key="8">
    <source>
        <dbReference type="NCBIfam" id="TIGR03686"/>
    </source>
</evidence>
<keyword evidence="6 7" id="KW-0460">Magnesium</keyword>
<proteinExistence type="inferred from homology"/>
<organism evidence="10 11">
    <name type="scientific">Corynebacterium marinum DSM 44953</name>
    <dbReference type="NCBI Taxonomy" id="1224162"/>
    <lineage>
        <taxon>Bacteria</taxon>
        <taxon>Bacillati</taxon>
        <taxon>Actinomycetota</taxon>
        <taxon>Actinomycetes</taxon>
        <taxon>Mycobacteriales</taxon>
        <taxon>Corynebacteriaceae</taxon>
        <taxon>Corynebacterium</taxon>
    </lineage>
</organism>
<evidence type="ECO:0000256" key="4">
    <source>
        <dbReference type="ARBA" id="ARBA00022786"/>
    </source>
</evidence>
<comment type="pathway">
    <text evidence="7">Protein modification; protein pupylation.</text>
</comment>
<keyword evidence="3 7" id="KW-0547">Nucleotide-binding</keyword>
<feature type="binding site" evidence="7">
    <location>
        <position position="73"/>
    </location>
    <ligand>
        <name>Mg(2+)</name>
        <dbReference type="ChEBI" id="CHEBI:18420"/>
    </ligand>
</feature>
<dbReference type="UniPathway" id="UPA00998"/>
<evidence type="ECO:0000313" key="11">
    <source>
        <dbReference type="Proteomes" id="UP000031928"/>
    </source>
</evidence>
<dbReference type="PANTHER" id="PTHR42307:SF3">
    <property type="entry name" value="PUP--PROTEIN LIGASE"/>
    <property type="match status" value="1"/>
</dbReference>
<feature type="binding site" evidence="7">
    <location>
        <position position="65"/>
    </location>
    <ligand>
        <name>Mg(2+)</name>
        <dbReference type="ChEBI" id="CHEBI:18420"/>
    </ligand>
</feature>
<sequence>MSSATEGRLFARRIVGVETEYGITAVAGDGGRTLSPDEIARYLFRPIVSRYASSNIFTPNGSRLYLDVGSHPEIATAECDSLTQLLNHEQAGDRMVDELAQQAEEALAADGIDGRVYLFKNNVDSVGNSYGCHENYLVGRHLPLRNLGKQLLPFMITRQLICGAGMVGRSGGGFDAGFVVSQRADQVWEGISSATTRARPIINTRDEPHGDSNRFRRMHVIVGDSSMSETTFALKVGSTLLVLEMIEAGVELPDFEMDNPIGHIRDIARDMTGSTPLALKQGGTVTALEVQEATLAAAAVWLEERPDEGTPTAELRRVVDLWTRQLEAIRTQDFSRVDREIDWVIKLNLLNRYRERVGEDWTHPKLAQVDLAYHDIRPGRGLFPLLEARGLVDRWTDDAAIGQALHAAPETTRAHLRGRFIAAAEELGAPVTTDWVHLKVNAPEPRVVELLDPFQPVDERVDHLLAYLEENADAYGRV</sequence>
<dbReference type="STRING" id="1224162.B840_06270"/>
<dbReference type="EMBL" id="CP007790">
    <property type="protein sequence ID" value="AJK68860.1"/>
    <property type="molecule type" value="Genomic_DNA"/>
</dbReference>
<comment type="pathway">
    <text evidence="7">Protein degradation; proteasomal Pup-dependent pathway.</text>
</comment>
<dbReference type="PIRSF" id="PIRSF018077">
    <property type="entry name" value="UCP018077"/>
    <property type="match status" value="1"/>
</dbReference>
<dbReference type="GO" id="GO:0016879">
    <property type="term" value="F:ligase activity, forming carbon-nitrogen bonds"/>
    <property type="evidence" value="ECO:0007669"/>
    <property type="project" value="UniProtKB-UniRule"/>
</dbReference>
<keyword evidence="5 7" id="KW-0067">ATP-binding</keyword>
<dbReference type="Proteomes" id="UP000031928">
    <property type="component" value="Chromosome"/>
</dbReference>
<dbReference type="GO" id="GO:0000287">
    <property type="term" value="F:magnesium ion binding"/>
    <property type="evidence" value="ECO:0007669"/>
    <property type="project" value="UniProtKB-UniRule"/>
</dbReference>
<dbReference type="RefSeq" id="WP_042621429.1">
    <property type="nucleotide sequence ID" value="NZ_CP007790.1"/>
</dbReference>
<accession>A0A0B6TTI1</accession>
<dbReference type="UniPathway" id="UPA00997"/>
<dbReference type="InterPro" id="IPR022279">
    <property type="entry name" value="Pup_ligase"/>
</dbReference>
<comment type="similarity">
    <text evidence="7">Belongs to the Pup ligase/Pup deamidase family. Pup-conjugating enzyme subfamily.</text>
</comment>
<dbReference type="HAMAP" id="MF_02111">
    <property type="entry name" value="Pup_ligase"/>
    <property type="match status" value="1"/>
</dbReference>
<dbReference type="EC" id="6.3.1.19" evidence="7 8"/>
<feature type="binding site" evidence="7">
    <location>
        <position position="76"/>
    </location>
    <ligand>
        <name>ATP</name>
        <dbReference type="ChEBI" id="CHEBI:30616"/>
    </ligand>
</feature>
<evidence type="ECO:0000256" key="9">
    <source>
        <dbReference type="PIRSR" id="PIRSR018077-1"/>
    </source>
</evidence>
<evidence type="ECO:0000256" key="6">
    <source>
        <dbReference type="ARBA" id="ARBA00022842"/>
    </source>
</evidence>
<dbReference type="GO" id="GO:0019941">
    <property type="term" value="P:modification-dependent protein catabolic process"/>
    <property type="evidence" value="ECO:0007669"/>
    <property type="project" value="UniProtKB-UniRule"/>
</dbReference>
<dbReference type="HOGENOM" id="CLU_040524_0_1_11"/>
<keyword evidence="4 7" id="KW-0833">Ubl conjugation pathway</keyword>
<evidence type="ECO:0000256" key="3">
    <source>
        <dbReference type="ARBA" id="ARBA00022741"/>
    </source>
</evidence>
<comment type="function">
    <text evidence="7">Catalyzes the covalent attachment of the prokaryotic ubiquitin-like protein modifier Pup to the proteasomal substrate proteins, thereby targeting them for proteasomal degradation. This tagging system is termed pupylation. The ligation reaction involves the side-chain carboxylate of the C-terminal glutamate of Pup and the side-chain amino group of a substrate lysine.</text>
</comment>
<dbReference type="GO" id="GO:0005524">
    <property type="term" value="F:ATP binding"/>
    <property type="evidence" value="ECO:0007669"/>
    <property type="project" value="UniProtKB-UniRule"/>
</dbReference>
<dbReference type="AlphaFoldDB" id="A0A0B6TTI1"/>
<feature type="binding site" evidence="7">
    <location>
        <position position="18"/>
    </location>
    <ligand>
        <name>Mg(2+)</name>
        <dbReference type="ChEBI" id="CHEBI:18420"/>
    </ligand>
</feature>
<evidence type="ECO:0000256" key="7">
    <source>
        <dbReference type="HAMAP-Rule" id="MF_02111"/>
    </source>
</evidence>
<feature type="binding site" evidence="7">
    <location>
        <position position="63"/>
    </location>
    <ligand>
        <name>ATP</name>
        <dbReference type="ChEBI" id="CHEBI:30616"/>
    </ligand>
</feature>
<evidence type="ECO:0000313" key="10">
    <source>
        <dbReference type="EMBL" id="AJK68860.1"/>
    </source>
</evidence>
<reference evidence="10 11" key="1">
    <citation type="submission" date="2014-05" db="EMBL/GenBank/DDBJ databases">
        <title>Complete genome sequence of Corynebacterium marinum DSM 44953.</title>
        <authorList>
            <person name="Schaffert L."/>
            <person name="Albersmeier A."/>
            <person name="Kalinowski J."/>
            <person name="Ruckert C."/>
        </authorList>
    </citation>
    <scope>NUCLEOTIDE SEQUENCE [LARGE SCALE GENOMIC DNA]</scope>
    <source>
        <strain evidence="10 11">DSM 44953</strain>
    </source>
</reference>
<comment type="miscellaneous">
    <text evidence="7">The reaction mechanism probably proceeds via the activation of Pup by phosphorylation of its C-terminal glutamate, which is then subject to nucleophilic attack by the substrate lysine, resulting in an isopeptide bond and the release of phosphate as a good leaving group.</text>
</comment>
<evidence type="ECO:0000256" key="1">
    <source>
        <dbReference type="ARBA" id="ARBA00022598"/>
    </source>
</evidence>
<dbReference type="PANTHER" id="PTHR42307">
    <property type="entry name" value="PUP DEAMIDASE/DEPUPYLASE"/>
    <property type="match status" value="1"/>
</dbReference>
<dbReference type="Pfam" id="PF03136">
    <property type="entry name" value="Pup_ligase"/>
    <property type="match status" value="1"/>
</dbReference>
<feature type="active site" description="Proton acceptor" evidence="7 9">
    <location>
        <position position="67"/>
    </location>
</feature>
<dbReference type="GO" id="GO:0019787">
    <property type="term" value="F:ubiquitin-like protein transferase activity"/>
    <property type="evidence" value="ECO:0007669"/>
    <property type="project" value="UniProtKB-UniRule"/>
</dbReference>
<gene>
    <name evidence="7 10" type="primary">pafA</name>
    <name evidence="10" type="ORF">B840_06270</name>
</gene>
<keyword evidence="2 7" id="KW-0479">Metal-binding</keyword>
<protein>
    <recommendedName>
        <fullName evidence="7 8">Pup--protein ligase</fullName>
        <ecNumber evidence="7 8">6.3.1.19</ecNumber>
    </recommendedName>
    <alternativeName>
        <fullName evidence="7">Proteasome accessory factor A</fullName>
    </alternativeName>
    <alternativeName>
        <fullName evidence="7">Pup-conjugating enzyme</fullName>
    </alternativeName>
</protein>
<dbReference type="NCBIfam" id="TIGR03686">
    <property type="entry name" value="pupylate_PafA"/>
    <property type="match status" value="1"/>
</dbReference>